<keyword evidence="2" id="KW-1003">Cell membrane</keyword>
<dbReference type="GO" id="GO:0005886">
    <property type="term" value="C:plasma membrane"/>
    <property type="evidence" value="ECO:0007669"/>
    <property type="project" value="UniProtKB-SubCell"/>
</dbReference>
<dbReference type="OrthoDB" id="9806889at2"/>
<keyword evidence="9" id="KW-1185">Reference proteome</keyword>
<name>H0HLC9_9HYPH</name>
<keyword evidence="5 6" id="KW-0472">Membrane</keyword>
<dbReference type="PANTHER" id="PTHR42920">
    <property type="entry name" value="OS03G0707200 PROTEIN-RELATED"/>
    <property type="match status" value="1"/>
</dbReference>
<dbReference type="Pfam" id="PF00892">
    <property type="entry name" value="EamA"/>
    <property type="match status" value="2"/>
</dbReference>
<organism evidence="8 9">
    <name type="scientific">Mesorhizobium alhagi CCNWXJ12-2</name>
    <dbReference type="NCBI Taxonomy" id="1107882"/>
    <lineage>
        <taxon>Bacteria</taxon>
        <taxon>Pseudomonadati</taxon>
        <taxon>Pseudomonadota</taxon>
        <taxon>Alphaproteobacteria</taxon>
        <taxon>Hyphomicrobiales</taxon>
        <taxon>Phyllobacteriaceae</taxon>
        <taxon>Allomesorhizobium</taxon>
    </lineage>
</organism>
<evidence type="ECO:0000259" key="7">
    <source>
        <dbReference type="Pfam" id="PF00892"/>
    </source>
</evidence>
<evidence type="ECO:0000256" key="5">
    <source>
        <dbReference type="ARBA" id="ARBA00023136"/>
    </source>
</evidence>
<evidence type="ECO:0000256" key="3">
    <source>
        <dbReference type="ARBA" id="ARBA00022692"/>
    </source>
</evidence>
<dbReference type="AlphaFoldDB" id="H0HLC9"/>
<feature type="transmembrane region" description="Helical" evidence="6">
    <location>
        <begin position="184"/>
        <end position="202"/>
    </location>
</feature>
<feature type="transmembrane region" description="Helical" evidence="6">
    <location>
        <begin position="247"/>
        <end position="265"/>
    </location>
</feature>
<feature type="transmembrane region" description="Helical" evidence="6">
    <location>
        <begin position="97"/>
        <end position="115"/>
    </location>
</feature>
<protein>
    <recommendedName>
        <fullName evidence="7">EamA domain-containing protein</fullName>
    </recommendedName>
</protein>
<proteinExistence type="predicted"/>
<dbReference type="Proteomes" id="UP000003250">
    <property type="component" value="Unassembled WGS sequence"/>
</dbReference>
<evidence type="ECO:0000256" key="2">
    <source>
        <dbReference type="ARBA" id="ARBA00022475"/>
    </source>
</evidence>
<feature type="transmembrane region" description="Helical" evidence="6">
    <location>
        <begin position="68"/>
        <end position="91"/>
    </location>
</feature>
<evidence type="ECO:0000313" key="9">
    <source>
        <dbReference type="Proteomes" id="UP000003250"/>
    </source>
</evidence>
<dbReference type="InterPro" id="IPR037185">
    <property type="entry name" value="EmrE-like"/>
</dbReference>
<feature type="transmembrane region" description="Helical" evidence="6">
    <location>
        <begin position="271"/>
        <end position="288"/>
    </location>
</feature>
<reference evidence="8 9" key="1">
    <citation type="journal article" date="2012" name="J. Bacteriol.">
        <title>Draft Genome Sequence of Mesorhizobium alhagi CCNWXJ12-2T, a Novel Salt-Resistant Species Isolated from the Desert of Northwestern China.</title>
        <authorList>
            <person name="Zhou M."/>
            <person name="Chen W."/>
            <person name="Chen H."/>
            <person name="Wei G."/>
        </authorList>
    </citation>
    <scope>NUCLEOTIDE SEQUENCE [LARGE SCALE GENOMIC DNA]</scope>
    <source>
        <strain evidence="8 9">CCNWXJ12-2</strain>
    </source>
</reference>
<dbReference type="InterPro" id="IPR000620">
    <property type="entry name" value="EamA_dom"/>
</dbReference>
<feature type="transmembrane region" description="Helical" evidence="6">
    <location>
        <begin position="154"/>
        <end position="172"/>
    </location>
</feature>
<dbReference type="PANTHER" id="PTHR42920:SF11">
    <property type="entry name" value="INNER MEMBRANE PROTEIN YTFF"/>
    <property type="match status" value="1"/>
</dbReference>
<dbReference type="PATRIC" id="fig|1107882.3.peg.926"/>
<dbReference type="InterPro" id="IPR051258">
    <property type="entry name" value="Diverse_Substrate_Transporter"/>
</dbReference>
<keyword evidence="3 6" id="KW-0812">Transmembrane</keyword>
<feature type="domain" description="EamA" evidence="7">
    <location>
        <begin position="154"/>
        <end position="287"/>
    </location>
</feature>
<evidence type="ECO:0000256" key="6">
    <source>
        <dbReference type="SAM" id="Phobius"/>
    </source>
</evidence>
<accession>H0HLC9</accession>
<evidence type="ECO:0000313" key="8">
    <source>
        <dbReference type="EMBL" id="EHK58458.1"/>
    </source>
</evidence>
<feature type="transmembrane region" description="Helical" evidence="6">
    <location>
        <begin position="39"/>
        <end position="56"/>
    </location>
</feature>
<comment type="subcellular location">
    <subcellularLocation>
        <location evidence="1">Cell membrane</location>
        <topology evidence="1">Multi-pass membrane protein</topology>
    </subcellularLocation>
</comment>
<dbReference type="RefSeq" id="WP_008834591.1">
    <property type="nucleotide sequence ID" value="NZ_AHAM01000032.1"/>
</dbReference>
<sequence>MHNNKAYMLLGLTTLFWGGNAVAGKLAVGHVSPMLLTTLRWGLAMAILLAIGWPRLRADWSKVRRRLLYLTTLGALGFTVFNMALYTALIYTSAINASIEQAGIPMLIFAGNFLLFRMRVAWAQIVGFILSLAGVAVAASHGDPVALLHLDVNFGDLLMLISALVYAAYTVALRFRPMIHWQSLMIMLTGTAFVTCIPFALAEFWTANAIVPDAQGWAIVTYTVLFPSILAQIFYIRGVELIGANRAGLFINLVPIFGTLLSILLLGEDFYAYHALALIMVLGGIWLAEHSGRKMDV</sequence>
<feature type="domain" description="EamA" evidence="7">
    <location>
        <begin position="6"/>
        <end position="138"/>
    </location>
</feature>
<evidence type="ECO:0000256" key="1">
    <source>
        <dbReference type="ARBA" id="ARBA00004651"/>
    </source>
</evidence>
<feature type="transmembrane region" description="Helical" evidence="6">
    <location>
        <begin position="122"/>
        <end position="142"/>
    </location>
</feature>
<evidence type="ECO:0000256" key="4">
    <source>
        <dbReference type="ARBA" id="ARBA00022989"/>
    </source>
</evidence>
<gene>
    <name evidence="8" type="ORF">MAXJ12_04699</name>
</gene>
<keyword evidence="4 6" id="KW-1133">Transmembrane helix</keyword>
<feature type="transmembrane region" description="Helical" evidence="6">
    <location>
        <begin position="214"/>
        <end position="235"/>
    </location>
</feature>
<dbReference type="EMBL" id="AHAM01000032">
    <property type="protein sequence ID" value="EHK58458.1"/>
    <property type="molecule type" value="Genomic_DNA"/>
</dbReference>
<dbReference type="SUPFAM" id="SSF103481">
    <property type="entry name" value="Multidrug resistance efflux transporter EmrE"/>
    <property type="match status" value="2"/>
</dbReference>